<dbReference type="GO" id="GO:0046872">
    <property type="term" value="F:metal ion binding"/>
    <property type="evidence" value="ECO:0007669"/>
    <property type="project" value="InterPro"/>
</dbReference>
<evidence type="ECO:0000259" key="4">
    <source>
        <dbReference type="Pfam" id="PF05193"/>
    </source>
</evidence>
<feature type="signal peptide" evidence="2">
    <location>
        <begin position="1"/>
        <end position="24"/>
    </location>
</feature>
<keyword evidence="2" id="KW-0732">Signal</keyword>
<evidence type="ECO:0000259" key="3">
    <source>
        <dbReference type="Pfam" id="PF00675"/>
    </source>
</evidence>
<dbReference type="Pfam" id="PF05193">
    <property type="entry name" value="Peptidase_M16_C"/>
    <property type="match status" value="2"/>
</dbReference>
<name>A0A318EIL3_9GAMM</name>
<protein>
    <submittedName>
        <fullName evidence="5">Zinc protease</fullName>
    </submittedName>
</protein>
<feature type="domain" description="Peptidase M16 C-terminal" evidence="4">
    <location>
        <begin position="645"/>
        <end position="825"/>
    </location>
</feature>
<organism evidence="5 6">
    <name type="scientific">Sinimarinibacterium flocculans</name>
    <dbReference type="NCBI Taxonomy" id="985250"/>
    <lineage>
        <taxon>Bacteria</taxon>
        <taxon>Pseudomonadati</taxon>
        <taxon>Pseudomonadota</taxon>
        <taxon>Gammaproteobacteria</taxon>
        <taxon>Nevskiales</taxon>
        <taxon>Nevskiaceae</taxon>
        <taxon>Sinimarinibacterium</taxon>
    </lineage>
</organism>
<dbReference type="SUPFAM" id="SSF63411">
    <property type="entry name" value="LuxS/MPP-like metallohydrolase"/>
    <property type="match status" value="4"/>
</dbReference>
<evidence type="ECO:0000313" key="5">
    <source>
        <dbReference type="EMBL" id="PXV70448.1"/>
    </source>
</evidence>
<dbReference type="GO" id="GO:0006508">
    <property type="term" value="P:proteolysis"/>
    <property type="evidence" value="ECO:0007669"/>
    <property type="project" value="UniProtKB-KW"/>
</dbReference>
<accession>A0A318EIL3</accession>
<dbReference type="OrthoDB" id="9811314at2"/>
<dbReference type="PANTHER" id="PTHR11851">
    <property type="entry name" value="METALLOPROTEASE"/>
    <property type="match status" value="1"/>
</dbReference>
<reference evidence="5 6" key="1">
    <citation type="submission" date="2018-04" db="EMBL/GenBank/DDBJ databases">
        <title>Genomic Encyclopedia of Type Strains, Phase IV (KMG-IV): sequencing the most valuable type-strain genomes for metagenomic binning, comparative biology and taxonomic classification.</title>
        <authorList>
            <person name="Goeker M."/>
        </authorList>
    </citation>
    <scope>NUCLEOTIDE SEQUENCE [LARGE SCALE GENOMIC DNA]</scope>
    <source>
        <strain evidence="5 6">DSM 104150</strain>
    </source>
</reference>
<evidence type="ECO:0000256" key="1">
    <source>
        <dbReference type="ARBA" id="ARBA00007261"/>
    </source>
</evidence>
<dbReference type="InterPro" id="IPR007863">
    <property type="entry name" value="Peptidase_M16_C"/>
</dbReference>
<gene>
    <name evidence="5" type="ORF">C8D93_102307</name>
</gene>
<dbReference type="EMBL" id="QICN01000002">
    <property type="protein sequence ID" value="PXV70448.1"/>
    <property type="molecule type" value="Genomic_DNA"/>
</dbReference>
<feature type="chain" id="PRO_5016245702" evidence="2">
    <location>
        <begin position="25"/>
        <end position="918"/>
    </location>
</feature>
<dbReference type="RefSeq" id="WP_110264108.1">
    <property type="nucleotide sequence ID" value="NZ_CAWNXA010000002.1"/>
</dbReference>
<dbReference type="InterPro" id="IPR011765">
    <property type="entry name" value="Pept_M16_N"/>
</dbReference>
<keyword evidence="5" id="KW-0378">Hydrolase</keyword>
<sequence>MMKHWMAAVIATAAGVLSVPAAWSADDAFPEVRIDYERHVLPNGLTLLVHEDRKAPVVAVNIWYHVGSKDERPGRTGFAHLFEHLMFNGSENFNDEFFRPLEAAGATKLNGTTWYDRTNYFQNVPVNALDLTLWLESDRMGHLLGAIDQARLDEQREVVLNEKRQGENRPYGKVWEAIAQATYPAGHPYSWTTIGSYEDVKAATLDDVKDWFREHYGAANAVLVIAGDVDAEDVRHKVEHYFGDIAAGPVRRRHEAWAAPMEGEKRMVLQDRVPQTRIFKVWNVPGFCDSQANILGIAAGVLGDGKNSRLYERLVYRDQIATGVSVGLGPFEIASQFMIDVTVKPGGDAAAVERAIDEELERFLRDGPTAEELARVRTKTFAQALRGLERVDGFGGKSATLAQYEVYCGTPERYTEELDEIRDATPLAVRDMARHWLADGVFVLTVEPFPEHQVADSGADRSKLPELGTPPDLELPPLRRAKLSNGLEVVLAERHEAPLVQLSLIADAGFAADAGIKAGTARLTLDMLDEGAGDDDALALAARAERLGAQLAAGSSLDTSFVNLNALKARLEPSLDLFADVLLRPRFPADELERLRQLLLATIQQEKAEPYGIASRLYPALIYGEGHAYANPRSGAGTEDSVRAITLDDLKAFYTRWIRPDTSTLLIVGDTTLEEIVPLLEARLGAWAAPAQAAPVKQLDAVALPDKPRIFLVNRTGAEQSLILGAHLAPPRSDPDDLAMQLANTVLGGNFVSRLNMNLREDKRWSYGAFTSISNAKAQRPFIAYAPVQSDRTLDALREMRRELEDARSRQPLKPAEVDFARDSLVRSLPGENETVGDITGSYTTILVHGLADDYWNDYVGRIAELSAKDANAAARRLLQPQSLTWVIVGDLSRIEAPVRELGWGEVTVLDTDGKRLR</sequence>
<proteinExistence type="inferred from homology"/>
<evidence type="ECO:0000313" key="6">
    <source>
        <dbReference type="Proteomes" id="UP000248330"/>
    </source>
</evidence>
<keyword evidence="5" id="KW-0645">Protease</keyword>
<feature type="domain" description="Peptidase M16 N-terminal" evidence="3">
    <location>
        <begin position="489"/>
        <end position="610"/>
    </location>
</feature>
<dbReference type="InterPro" id="IPR011249">
    <property type="entry name" value="Metalloenz_LuxS/M16"/>
</dbReference>
<dbReference type="PANTHER" id="PTHR11851:SF49">
    <property type="entry name" value="MITOCHONDRIAL-PROCESSING PEPTIDASE SUBUNIT ALPHA"/>
    <property type="match status" value="1"/>
</dbReference>
<keyword evidence="6" id="KW-1185">Reference proteome</keyword>
<feature type="domain" description="Peptidase M16 C-terminal" evidence="4">
    <location>
        <begin position="203"/>
        <end position="378"/>
    </location>
</feature>
<dbReference type="GO" id="GO:0008233">
    <property type="term" value="F:peptidase activity"/>
    <property type="evidence" value="ECO:0007669"/>
    <property type="project" value="UniProtKB-KW"/>
</dbReference>
<dbReference type="InterPro" id="IPR050361">
    <property type="entry name" value="MPP/UQCRC_Complex"/>
</dbReference>
<comment type="caution">
    <text evidence="5">The sequence shown here is derived from an EMBL/GenBank/DDBJ whole genome shotgun (WGS) entry which is preliminary data.</text>
</comment>
<dbReference type="AlphaFoldDB" id="A0A318EIL3"/>
<dbReference type="Gene3D" id="3.30.830.10">
    <property type="entry name" value="Metalloenzyme, LuxS/M16 peptidase-like"/>
    <property type="match status" value="4"/>
</dbReference>
<comment type="similarity">
    <text evidence="1">Belongs to the peptidase M16 family.</text>
</comment>
<dbReference type="Proteomes" id="UP000248330">
    <property type="component" value="Unassembled WGS sequence"/>
</dbReference>
<feature type="domain" description="Peptidase M16 N-terminal" evidence="3">
    <location>
        <begin position="50"/>
        <end position="183"/>
    </location>
</feature>
<evidence type="ECO:0000256" key="2">
    <source>
        <dbReference type="SAM" id="SignalP"/>
    </source>
</evidence>
<dbReference type="Pfam" id="PF00675">
    <property type="entry name" value="Peptidase_M16"/>
    <property type="match status" value="2"/>
</dbReference>